<gene>
    <name evidence="2" type="ORF">A4A49_34767</name>
</gene>
<dbReference type="PANTHER" id="PTHR34542:SF5">
    <property type="match status" value="1"/>
</dbReference>
<proteinExistence type="predicted"/>
<dbReference type="EMBL" id="MJEQ01004399">
    <property type="protein sequence ID" value="OIT21348.1"/>
    <property type="molecule type" value="Genomic_DNA"/>
</dbReference>
<sequence>MLLTRSGNAGSDGESDRRLLSEDAASTDRIFSDGDSPDKKEVVVRNKLKNLFVSSPKNSREGFSLEISSAGGSIGSAVRRIRPLTATFRQRLLRRVWRAMLVSIPE</sequence>
<evidence type="ECO:0000313" key="2">
    <source>
        <dbReference type="EMBL" id="OIT21348.1"/>
    </source>
</evidence>
<dbReference type="Proteomes" id="UP000187609">
    <property type="component" value="Unassembled WGS sequence"/>
</dbReference>
<feature type="region of interest" description="Disordered" evidence="1">
    <location>
        <begin position="1"/>
        <end position="20"/>
    </location>
</feature>
<dbReference type="AlphaFoldDB" id="A0A1J6JY25"/>
<reference evidence="2" key="1">
    <citation type="submission" date="2016-11" db="EMBL/GenBank/DDBJ databases">
        <title>The genome of Nicotiana attenuata.</title>
        <authorList>
            <person name="Xu S."/>
            <person name="Brockmoeller T."/>
            <person name="Gaquerel E."/>
            <person name="Navarro A."/>
            <person name="Kuhl H."/>
            <person name="Gase K."/>
            <person name="Ling Z."/>
            <person name="Zhou W."/>
            <person name="Kreitzer C."/>
            <person name="Stanke M."/>
            <person name="Tang H."/>
            <person name="Lyons E."/>
            <person name="Pandey P."/>
            <person name="Pandey S.P."/>
            <person name="Timmermann B."/>
            <person name="Baldwin I.T."/>
        </authorList>
    </citation>
    <scope>NUCLEOTIDE SEQUENCE [LARGE SCALE GENOMIC DNA]</scope>
    <source>
        <strain evidence="2">UT</strain>
    </source>
</reference>
<evidence type="ECO:0000256" key="1">
    <source>
        <dbReference type="SAM" id="MobiDB-lite"/>
    </source>
</evidence>
<keyword evidence="3" id="KW-1185">Reference proteome</keyword>
<dbReference type="Gramene" id="OIT21348">
    <property type="protein sequence ID" value="OIT21348"/>
    <property type="gene ID" value="A4A49_34767"/>
</dbReference>
<accession>A0A1J6JY25</accession>
<comment type="caution">
    <text evidence="2">The sequence shown here is derived from an EMBL/GenBank/DDBJ whole genome shotgun (WGS) entry which is preliminary data.</text>
</comment>
<name>A0A1J6JY25_NICAT</name>
<dbReference type="PANTHER" id="PTHR34542">
    <property type="entry name" value="OS08G0359900 PROTEIN"/>
    <property type="match status" value="1"/>
</dbReference>
<protein>
    <submittedName>
        <fullName evidence="2">Uncharacterized protein</fullName>
    </submittedName>
</protein>
<evidence type="ECO:0000313" key="3">
    <source>
        <dbReference type="Proteomes" id="UP000187609"/>
    </source>
</evidence>
<organism evidence="2 3">
    <name type="scientific">Nicotiana attenuata</name>
    <name type="common">Coyote tobacco</name>
    <dbReference type="NCBI Taxonomy" id="49451"/>
    <lineage>
        <taxon>Eukaryota</taxon>
        <taxon>Viridiplantae</taxon>
        <taxon>Streptophyta</taxon>
        <taxon>Embryophyta</taxon>
        <taxon>Tracheophyta</taxon>
        <taxon>Spermatophyta</taxon>
        <taxon>Magnoliopsida</taxon>
        <taxon>eudicotyledons</taxon>
        <taxon>Gunneridae</taxon>
        <taxon>Pentapetalae</taxon>
        <taxon>asterids</taxon>
        <taxon>lamiids</taxon>
        <taxon>Solanales</taxon>
        <taxon>Solanaceae</taxon>
        <taxon>Nicotianoideae</taxon>
        <taxon>Nicotianeae</taxon>
        <taxon>Nicotiana</taxon>
    </lineage>
</organism>